<dbReference type="GO" id="GO:0008023">
    <property type="term" value="C:transcription elongation factor complex"/>
    <property type="evidence" value="ECO:0007669"/>
    <property type="project" value="InterPro"/>
</dbReference>
<dbReference type="Pfam" id="PF10505">
    <property type="entry name" value="NARG2_C"/>
    <property type="match status" value="1"/>
</dbReference>
<dbReference type="Proteomes" id="UP000615446">
    <property type="component" value="Unassembled WGS sequence"/>
</dbReference>
<dbReference type="InterPro" id="IPR019535">
    <property type="entry name" value="ICE2_C"/>
</dbReference>
<feature type="compositionally biased region" description="Basic residues" evidence="2">
    <location>
        <begin position="551"/>
        <end position="565"/>
    </location>
</feature>
<dbReference type="EMBL" id="BLAL01000187">
    <property type="protein sequence ID" value="GES89405.1"/>
    <property type="molecule type" value="Genomic_DNA"/>
</dbReference>
<dbReference type="GO" id="GO:0042796">
    <property type="term" value="P:snRNA transcription by RNA polymerase III"/>
    <property type="evidence" value="ECO:0007669"/>
    <property type="project" value="TreeGrafter"/>
</dbReference>
<dbReference type="InterPro" id="IPR006760">
    <property type="entry name" value="Endosulphine"/>
</dbReference>
<feature type="compositionally biased region" description="Basic residues" evidence="2">
    <location>
        <begin position="1134"/>
        <end position="1148"/>
    </location>
</feature>
<feature type="compositionally biased region" description="Low complexity" evidence="2">
    <location>
        <begin position="1328"/>
        <end position="1352"/>
    </location>
</feature>
<feature type="compositionally biased region" description="Low complexity" evidence="2">
    <location>
        <begin position="1302"/>
        <end position="1313"/>
    </location>
</feature>
<feature type="region of interest" description="Disordered" evidence="2">
    <location>
        <begin position="1298"/>
        <end position="1363"/>
    </location>
</feature>
<dbReference type="OrthoDB" id="289162at2759"/>
<feature type="region of interest" description="Disordered" evidence="2">
    <location>
        <begin position="537"/>
        <end position="605"/>
    </location>
</feature>
<dbReference type="Pfam" id="PF04667">
    <property type="entry name" value="Endosulfine"/>
    <property type="match status" value="1"/>
</dbReference>
<sequence>MSNRRSSRLAIKKRVDYNEVDQMFIDTNLDQKKISSDKEIVQNEDDVQVQPFMKNDHNSFIIDNNENQKYSSNNESQYTFSNSKEMHKDLTKVNDENPLKNFGRITKVNKTIFRQTSKTLSDLKFAIESTKAAVYSFESCLKGKNKSLFDDNASIINNNDDNKMDTDEFDEINVIDDDNSVIECKNDESHNIHNINNSLKITKNEGIEDSELNDDIIDDQENQSKIYSEQVQDIQLQKQDLDLMEVDHQQPIPQFSLMLSGDLKEAFKPNLPISTSLEDTDIVVYDPTDPDFNGDDLIVTLIERKQNMTTRRKIRLNSLLSSKSQNMKSIDLQTNAYDQITKKQDMSTSHIVCIDDKDENLKNQANEKQDIFADSHGRQEQQQDVNMIDFNLISENESKVQDQSVAKDESKVCKDDVSENESKVQDQSVTKDESKVRKDDDKDIKNSTSNENLDVRTASQNINKDDDIGNKFEIQKDNSEDEDITDVVEEIVMESSDVSKFQEVSISSMSKSSNESIKSQVSQSDVTSIKNLERNLNISKKPPSNDIICNKKNKKPKSNVKKSLKNAKSVESMTELISSPSVPNSSVSKVIPAKRPVPDDSKTSEDILGPFLELLDENRKKETSSIQKQSATNITDVPPNYRVEMMNLPYSSMSSEEHRKYLQIESMIHHNANLVSKDEHNFYQNMSERVKNERKNFERWQFERSKLFIGHLNQLIENKVMSHLKYGRQSNINDYSRIELTIGLNPVSLGEPELKFKQKLNSIGKHFEFSVPTAIVNQIPIQLEKELWLDDTPSANTISTDSAVKDYWQKMRVPVVSQDPLIPEMLSNHKVDIVISSGGLSALVGLAESTDVELEIPIKMVEVTKENSVLKTIYIDKPFVNKRMTPREINQVYYNTAFKSMVLKMDTCIDISNVENKDVELQNSSHNLEYSLWNIDDISILIRCKSNGYCRESDQKIRTVGIKTKLDYQLDYNYESISSIEQSRWWIHSMIRNKADLMLGRIDVPTNTLNMIEKVSAENILADESRVKSLIKKLYYIFNQLQRSLSQGSHILRHEKGEAYAVVFRSFETAETDSLTSLRHIKIDRETIPFVPLVWKGLHTQIKNTFPIRTEQFRGPPQRKSKKKFNVPSEKSKPKPKSKSKSKSKSKKSKDNGGWKDNGGCDDLQYIADNIVDPKNFDLDNMEESNVVVFSASNVFVSRRNKIDLDKLTEEEKKLFRMYGKLPAGKAGKDLISHKLKERKYFDSGDYALSKAGKTSGPVGVQHPSPETIPHSNAIAAVTHNSSPVKESSLVHETEIDEKADAQSADADTQTTSLPTSNQTTPVPANPTPTLDSTLNPSTTSTSTSANNTNTTKQIYLSGKNVE</sequence>
<evidence type="ECO:0000259" key="3">
    <source>
        <dbReference type="Pfam" id="PF10505"/>
    </source>
</evidence>
<evidence type="ECO:0000256" key="1">
    <source>
        <dbReference type="ARBA" id="ARBA00010520"/>
    </source>
</evidence>
<feature type="region of interest" description="Disordered" evidence="2">
    <location>
        <begin position="398"/>
        <end position="454"/>
    </location>
</feature>
<evidence type="ECO:0000313" key="5">
    <source>
        <dbReference type="Proteomes" id="UP000615446"/>
    </source>
</evidence>
<dbReference type="GO" id="GO:0042795">
    <property type="term" value="P:snRNA transcription by RNA polymerase II"/>
    <property type="evidence" value="ECO:0007669"/>
    <property type="project" value="TreeGrafter"/>
</dbReference>
<dbReference type="PANTHER" id="PTHR14633:SF3">
    <property type="entry name" value="LITTLE ELONGATION COMPLEX SUBUNIT 2"/>
    <property type="match status" value="1"/>
</dbReference>
<feature type="compositionally biased region" description="Low complexity" evidence="2">
    <location>
        <begin position="578"/>
        <end position="591"/>
    </location>
</feature>
<feature type="region of interest" description="Disordered" evidence="2">
    <location>
        <begin position="1107"/>
        <end position="1157"/>
    </location>
</feature>
<reference evidence="4" key="1">
    <citation type="submission" date="2019-10" db="EMBL/GenBank/DDBJ databases">
        <title>Conservation and host-specific expression of non-tandemly repeated heterogenous ribosome RNA gene in arbuscular mycorrhizal fungi.</title>
        <authorList>
            <person name="Maeda T."/>
            <person name="Kobayashi Y."/>
            <person name="Nakagawa T."/>
            <person name="Ezawa T."/>
            <person name="Yamaguchi K."/>
            <person name="Bino T."/>
            <person name="Nishimoto Y."/>
            <person name="Shigenobu S."/>
            <person name="Kawaguchi M."/>
        </authorList>
    </citation>
    <scope>NUCLEOTIDE SEQUENCE</scope>
    <source>
        <strain evidence="4">HR1</strain>
    </source>
</reference>
<feature type="compositionally biased region" description="Polar residues" evidence="2">
    <location>
        <begin position="1314"/>
        <end position="1323"/>
    </location>
</feature>
<organism evidence="4 5">
    <name type="scientific">Rhizophagus clarus</name>
    <dbReference type="NCBI Taxonomy" id="94130"/>
    <lineage>
        <taxon>Eukaryota</taxon>
        <taxon>Fungi</taxon>
        <taxon>Fungi incertae sedis</taxon>
        <taxon>Mucoromycota</taxon>
        <taxon>Glomeromycotina</taxon>
        <taxon>Glomeromycetes</taxon>
        <taxon>Glomerales</taxon>
        <taxon>Glomeraceae</taxon>
        <taxon>Rhizophagus</taxon>
    </lineage>
</organism>
<proteinExistence type="inferred from homology"/>
<name>A0A8H3QQN5_9GLOM</name>
<dbReference type="GO" id="GO:0045945">
    <property type="term" value="P:positive regulation of transcription by RNA polymerase III"/>
    <property type="evidence" value="ECO:0007669"/>
    <property type="project" value="TreeGrafter"/>
</dbReference>
<feature type="compositionally biased region" description="Basic and acidic residues" evidence="2">
    <location>
        <begin position="596"/>
        <end position="605"/>
    </location>
</feature>
<comment type="caution">
    <text evidence="4">The sequence shown here is derived from an EMBL/GenBank/DDBJ whole genome shotgun (WGS) entry which is preliminary data.</text>
</comment>
<gene>
    <name evidence="4" type="ORF">RCL2_001630400</name>
</gene>
<comment type="similarity">
    <text evidence="1">Belongs to the endosulfine family.</text>
</comment>
<feature type="compositionally biased region" description="Basic and acidic residues" evidence="2">
    <location>
        <begin position="398"/>
        <end position="445"/>
    </location>
</feature>
<evidence type="ECO:0000313" key="4">
    <source>
        <dbReference type="EMBL" id="GES89405.1"/>
    </source>
</evidence>
<feature type="domain" description="Little elongation complex subunit 2 C-terminal" evidence="3">
    <location>
        <begin position="921"/>
        <end position="1081"/>
    </location>
</feature>
<evidence type="ECO:0000256" key="2">
    <source>
        <dbReference type="SAM" id="MobiDB-lite"/>
    </source>
</evidence>
<accession>A0A8H3QQN5</accession>
<protein>
    <submittedName>
        <fullName evidence="4">Camp-regulated phospho protein/endosulfine conserved region-domain-containing protein</fullName>
    </submittedName>
</protein>
<dbReference type="PANTHER" id="PTHR14633">
    <property type="entry name" value="LITTLE ELONGATION COMPLEX SUBUNIT 2"/>
    <property type="match status" value="1"/>
</dbReference>